<name>A0AAU7UYH7_9NOCA</name>
<dbReference type="KEGG" id="rhox:RBB84_02495"/>
<dbReference type="RefSeq" id="WP_156666067.1">
    <property type="nucleotide sequence ID" value="NZ_CP132970.1"/>
</dbReference>
<dbReference type="AlphaFoldDB" id="A0AAU7UYH7"/>
<accession>A0AAU7UYH7</accession>
<evidence type="ECO:0000313" key="1">
    <source>
        <dbReference type="EMBL" id="XBW04869.1"/>
    </source>
</evidence>
<proteinExistence type="predicted"/>
<reference evidence="1" key="1">
    <citation type="submission" date="2023-08" db="EMBL/GenBank/DDBJ databases">
        <title>The novel hydrolase IpcH responsible for the initial isoprocarb degradation step in Rhodococcus sp. D-6.</title>
        <authorList>
            <person name="Zhu Q."/>
        </authorList>
    </citation>
    <scope>NUCLEOTIDE SEQUENCE</scope>
    <source>
        <strain evidence="1">D-6</strain>
    </source>
</reference>
<sequence>MSILHTDAYTEPVDGLRLLAHPGLLEFDVLGTEFALDCAEVEVLRAALAEALTLM</sequence>
<protein>
    <submittedName>
        <fullName evidence="1">Uncharacterized protein</fullName>
    </submittedName>
</protein>
<gene>
    <name evidence="1" type="ORF">RBB84_02495</name>
</gene>
<dbReference type="EMBL" id="CP132970">
    <property type="protein sequence ID" value="XBW04869.1"/>
    <property type="molecule type" value="Genomic_DNA"/>
</dbReference>
<organism evidence="1">
    <name type="scientific">Rhodococcus sp. D-6</name>
    <dbReference type="NCBI Taxonomy" id="1387842"/>
    <lineage>
        <taxon>Bacteria</taxon>
        <taxon>Bacillati</taxon>
        <taxon>Actinomycetota</taxon>
        <taxon>Actinomycetes</taxon>
        <taxon>Mycobacteriales</taxon>
        <taxon>Nocardiaceae</taxon>
        <taxon>Rhodococcus</taxon>
    </lineage>
</organism>